<evidence type="ECO:0000313" key="11">
    <source>
        <dbReference type="EMBL" id="RJF70321.1"/>
    </source>
</evidence>
<dbReference type="PANTHER" id="PTHR12815:SF23">
    <property type="entry name" value="OUTER MEMBRANE PROTEIN ASSEMBLY FACTOR BAMA"/>
    <property type="match status" value="1"/>
</dbReference>
<dbReference type="RefSeq" id="WP_119857820.1">
    <property type="nucleotide sequence ID" value="NZ_QYYD01000018.1"/>
</dbReference>
<name>A0A418V2N1_RHOPL</name>
<dbReference type="PROSITE" id="PS51779">
    <property type="entry name" value="POTRA"/>
    <property type="match status" value="3"/>
</dbReference>
<comment type="caution">
    <text evidence="11">The sequence shown here is derived from an EMBL/GenBank/DDBJ whole genome shotgun (WGS) entry which is preliminary data.</text>
</comment>
<evidence type="ECO:0000256" key="3">
    <source>
        <dbReference type="ARBA" id="ARBA00022692"/>
    </source>
</evidence>
<comment type="subunit">
    <text evidence="8">Part of the Bam complex.</text>
</comment>
<dbReference type="Gene3D" id="3.10.20.310">
    <property type="entry name" value="membrane protein fhac"/>
    <property type="match status" value="5"/>
</dbReference>
<evidence type="ECO:0000256" key="6">
    <source>
        <dbReference type="ARBA" id="ARBA00023136"/>
    </source>
</evidence>
<dbReference type="GO" id="GO:0009279">
    <property type="term" value="C:cell outer membrane"/>
    <property type="evidence" value="ECO:0007669"/>
    <property type="project" value="UniProtKB-SubCell"/>
</dbReference>
<dbReference type="InterPro" id="IPR034746">
    <property type="entry name" value="POTRA"/>
</dbReference>
<evidence type="ECO:0000313" key="12">
    <source>
        <dbReference type="Proteomes" id="UP000285523"/>
    </source>
</evidence>
<comment type="subcellular location">
    <subcellularLocation>
        <location evidence="8">Cell outer membrane</location>
    </subcellularLocation>
    <subcellularLocation>
        <location evidence="1">Membrane</location>
    </subcellularLocation>
</comment>
<dbReference type="AlphaFoldDB" id="A0A418V2N1"/>
<dbReference type="InterPro" id="IPR039910">
    <property type="entry name" value="D15-like"/>
</dbReference>
<evidence type="ECO:0000256" key="8">
    <source>
        <dbReference type="HAMAP-Rule" id="MF_01430"/>
    </source>
</evidence>
<keyword evidence="4 8" id="KW-0732">Signal</keyword>
<evidence type="ECO:0000259" key="10">
    <source>
        <dbReference type="PROSITE" id="PS51779"/>
    </source>
</evidence>
<evidence type="ECO:0000256" key="1">
    <source>
        <dbReference type="ARBA" id="ARBA00004370"/>
    </source>
</evidence>
<dbReference type="HAMAP" id="MF_01430">
    <property type="entry name" value="OM_assembly_BamA"/>
    <property type="match status" value="1"/>
</dbReference>
<reference evidence="11 12" key="1">
    <citation type="submission" date="2018-09" db="EMBL/GenBank/DDBJ databases">
        <title>Draft genome sequence of Rhodopseudomonas palustris 2.1.18.</title>
        <authorList>
            <person name="Robertson S.L."/>
            <person name="Meyer T.E."/>
            <person name="Kyndt J.A."/>
        </authorList>
    </citation>
    <scope>NUCLEOTIDE SEQUENCE [LARGE SCALE GENOMIC DNA]</scope>
    <source>
        <strain evidence="11 12">2.1.18</strain>
    </source>
</reference>
<comment type="function">
    <text evidence="8">Part of the outer membrane protein assembly complex, which is involved in assembly and insertion of beta-barrel proteins into the outer membrane.</text>
</comment>
<dbReference type="Pfam" id="PF07244">
    <property type="entry name" value="POTRA"/>
    <property type="match status" value="4"/>
</dbReference>
<dbReference type="InterPro" id="IPR023707">
    <property type="entry name" value="OM_assembly_BamA"/>
</dbReference>
<dbReference type="PANTHER" id="PTHR12815">
    <property type="entry name" value="SORTING AND ASSEMBLY MACHINERY SAMM50 PROTEIN FAMILY MEMBER"/>
    <property type="match status" value="1"/>
</dbReference>
<protein>
    <recommendedName>
        <fullName evidence="8 9">Outer membrane protein assembly factor BamA</fullName>
    </recommendedName>
</protein>
<dbReference type="EMBL" id="QYYD01000018">
    <property type="protein sequence ID" value="RJF70321.1"/>
    <property type="molecule type" value="Genomic_DNA"/>
</dbReference>
<organism evidence="11 12">
    <name type="scientific">Rhodopseudomonas palustris</name>
    <dbReference type="NCBI Taxonomy" id="1076"/>
    <lineage>
        <taxon>Bacteria</taxon>
        <taxon>Pseudomonadati</taxon>
        <taxon>Pseudomonadota</taxon>
        <taxon>Alphaproteobacteria</taxon>
        <taxon>Hyphomicrobiales</taxon>
        <taxon>Nitrobacteraceae</taxon>
        <taxon>Rhodopseudomonas</taxon>
    </lineage>
</organism>
<evidence type="ECO:0000256" key="5">
    <source>
        <dbReference type="ARBA" id="ARBA00022737"/>
    </source>
</evidence>
<keyword evidence="7 8" id="KW-0998">Cell outer membrane</keyword>
<keyword evidence="2 8" id="KW-1134">Transmembrane beta strand</keyword>
<evidence type="ECO:0000256" key="9">
    <source>
        <dbReference type="NCBIfam" id="TIGR03303"/>
    </source>
</evidence>
<proteinExistence type="inferred from homology"/>
<dbReference type="NCBIfam" id="TIGR03303">
    <property type="entry name" value="OM_YaeT"/>
    <property type="match status" value="1"/>
</dbReference>
<keyword evidence="6 8" id="KW-0472">Membrane</keyword>
<dbReference type="Gene3D" id="2.40.160.50">
    <property type="entry name" value="membrane protein fhac: a member of the omp85/tpsb transporter family"/>
    <property type="match status" value="1"/>
</dbReference>
<feature type="signal peptide" evidence="8">
    <location>
        <begin position="1"/>
        <end position="30"/>
    </location>
</feature>
<feature type="domain" description="POTRA" evidence="10">
    <location>
        <begin position="361"/>
        <end position="434"/>
    </location>
</feature>
<feature type="chain" id="PRO_5019599837" description="Outer membrane protein assembly factor BamA" evidence="8">
    <location>
        <begin position="31"/>
        <end position="844"/>
    </location>
</feature>
<dbReference type="Pfam" id="PF01103">
    <property type="entry name" value="Omp85"/>
    <property type="match status" value="1"/>
</dbReference>
<dbReference type="GO" id="GO:0043165">
    <property type="term" value="P:Gram-negative-bacterium-type cell outer membrane assembly"/>
    <property type="evidence" value="ECO:0007669"/>
    <property type="project" value="UniProtKB-UniRule"/>
</dbReference>
<feature type="domain" description="POTRA" evidence="10">
    <location>
        <begin position="108"/>
        <end position="185"/>
    </location>
</feature>
<comment type="similarity">
    <text evidence="8">Belongs to the BamA family.</text>
</comment>
<gene>
    <name evidence="8 11" type="primary">bamA</name>
    <name evidence="11" type="ORF">D4Q52_17330</name>
</gene>
<dbReference type="PIRSF" id="PIRSF006076">
    <property type="entry name" value="OM_assembly_OMP85"/>
    <property type="match status" value="1"/>
</dbReference>
<accession>A0A418V2N1</accession>
<dbReference type="Proteomes" id="UP000285523">
    <property type="component" value="Unassembled WGS sequence"/>
</dbReference>
<evidence type="ECO:0000256" key="2">
    <source>
        <dbReference type="ARBA" id="ARBA00022452"/>
    </source>
</evidence>
<dbReference type="OrthoDB" id="9803054at2"/>
<feature type="domain" description="POTRA" evidence="10">
    <location>
        <begin position="40"/>
        <end position="107"/>
    </location>
</feature>
<keyword evidence="3 8" id="KW-0812">Transmembrane</keyword>
<sequence precursor="true">MNAGMRVLRGGLVAAALVFFAGPIATTATAVLTASPAAAQSASSIQVEGNRRVEAETIRSYFKPGPGGRLDQGSIDDGLKALIETGLFQDVRINQAGGRLVVSVIENPVIGRLAFEGNKKIKDEQLQGEIQSKPRGTLSRPAVQSDALRIAEIYRRSGRYDVRVDPQIIEQPNNRVDLIFVVEEGAKTGVKSIEFIGNNAYSAYRLRDVIKTRESNLLSFLGSGDVYDPDRVEADRDLIRRFYLKNGYADVQVVAALTEYDPERKGFLVTFKIEEGQQYRVASVGFESTIANFDANSMRGYSRVNVGSLYNAEALEKSVEEMQIEMSRRGYAFATVRPRGDRNFETHTVSIVFSIEEGPRVYIERINVVGNTRTRDYVIRREFDIAEGDAYNRALVDRAERRLKNLDFFKSVKITTEPGSSSDRVILVVNLEEKSTGDFSVSGGYSTSDGALGEVSVSERNFLGRGLFAKATVQYGQYARGYSLSFVEPYLLDYRVALGLDIYQREQMPNSYISYGTKTLGFSPRLGFALREDLTLQLRYSLYRQEITLPSYLSNCNNNLGSPNYFPTPQFINAGNPNNTGFGALGCYGDGEASLPVRIGLSNGAYWTSSVGYTLTYNTLDNTRNPTDGLLVDFRQDFAGVGGDVKFLKTAFDAKYYTPLVSEVVGIIHLQAGNLSSYGDNQLRMLDHFQMGPNLVRGFAPNGIGPRDIGQYAFYGYGGDALGGTNYWGASVELQMPFWFLPKEVGLKGAVYADAGSLFDYKGPTSWTVTNEVNTPGCIPASQTSIGTCTGLNYDDTNTVRTSVGVGLIWASPFGPLRFDYAVPITKGKYDRVQEFKFGGGTSF</sequence>
<evidence type="ECO:0000256" key="4">
    <source>
        <dbReference type="ARBA" id="ARBA00022729"/>
    </source>
</evidence>
<evidence type="ECO:0000256" key="7">
    <source>
        <dbReference type="ARBA" id="ARBA00023237"/>
    </source>
</evidence>
<dbReference type="InterPro" id="IPR010827">
    <property type="entry name" value="BamA/TamA_POTRA"/>
</dbReference>
<dbReference type="InterPro" id="IPR000184">
    <property type="entry name" value="Bac_surfAg_D15"/>
</dbReference>
<dbReference type="GO" id="GO:0051205">
    <property type="term" value="P:protein insertion into membrane"/>
    <property type="evidence" value="ECO:0007669"/>
    <property type="project" value="UniProtKB-UniRule"/>
</dbReference>
<keyword evidence="5 8" id="KW-0677">Repeat</keyword>